<dbReference type="InterPro" id="IPR005898">
    <property type="entry name" value="Cyc_pep_transpt_SyrD/YojI"/>
</dbReference>
<keyword evidence="12" id="KW-1185">Reference proteome</keyword>
<keyword evidence="3 8" id="KW-0812">Transmembrane</keyword>
<comment type="subcellular location">
    <subcellularLocation>
        <location evidence="1">Cell membrane</location>
        <topology evidence="1">Multi-pass membrane protein</topology>
    </subcellularLocation>
</comment>
<dbReference type="InterPro" id="IPR050095">
    <property type="entry name" value="ECF_ABC_transporter_ATP-bd"/>
</dbReference>
<dbReference type="InterPro" id="IPR036640">
    <property type="entry name" value="ABC1_TM_sf"/>
</dbReference>
<feature type="transmembrane region" description="Helical" evidence="8">
    <location>
        <begin position="20"/>
        <end position="39"/>
    </location>
</feature>
<dbReference type="InterPro" id="IPR003439">
    <property type="entry name" value="ABC_transporter-like_ATP-bd"/>
</dbReference>
<feature type="domain" description="ABC transporter" evidence="9">
    <location>
        <begin position="335"/>
        <end position="549"/>
    </location>
</feature>
<keyword evidence="2" id="KW-0813">Transport</keyword>
<evidence type="ECO:0000313" key="12">
    <source>
        <dbReference type="Proteomes" id="UP000474567"/>
    </source>
</evidence>
<feature type="transmembrane region" description="Helical" evidence="8">
    <location>
        <begin position="157"/>
        <end position="174"/>
    </location>
</feature>
<dbReference type="EMBL" id="CADCST010000066">
    <property type="protein sequence ID" value="CAA9196287.1"/>
    <property type="molecule type" value="Genomic_DNA"/>
</dbReference>
<evidence type="ECO:0000256" key="3">
    <source>
        <dbReference type="ARBA" id="ARBA00022692"/>
    </source>
</evidence>
<name>A0ABM8KFI7_9FLAO</name>
<dbReference type="SUPFAM" id="SSF52540">
    <property type="entry name" value="P-loop containing nucleoside triphosphate hydrolases"/>
    <property type="match status" value="1"/>
</dbReference>
<organism evidence="11 12">
    <name type="scientific">Flavobacterium collinsii</name>
    <dbReference type="NCBI Taxonomy" id="1114861"/>
    <lineage>
        <taxon>Bacteria</taxon>
        <taxon>Pseudomonadati</taxon>
        <taxon>Bacteroidota</taxon>
        <taxon>Flavobacteriia</taxon>
        <taxon>Flavobacteriales</taxon>
        <taxon>Flavobacteriaceae</taxon>
        <taxon>Flavobacterium</taxon>
    </lineage>
</organism>
<evidence type="ECO:0000259" key="9">
    <source>
        <dbReference type="PROSITE" id="PS50893"/>
    </source>
</evidence>
<feature type="domain" description="ABC transmembrane type-1" evidence="10">
    <location>
        <begin position="24"/>
        <end position="299"/>
    </location>
</feature>
<accession>A0ABM8KFI7</accession>
<feature type="transmembrane region" description="Helical" evidence="8">
    <location>
        <begin position="59"/>
        <end position="77"/>
    </location>
</feature>
<comment type="caution">
    <text evidence="11">The sequence shown here is derived from an EMBL/GenBank/DDBJ whole genome shotgun (WGS) entry which is preliminary data.</text>
</comment>
<evidence type="ECO:0000256" key="5">
    <source>
        <dbReference type="ARBA" id="ARBA00022840"/>
    </source>
</evidence>
<keyword evidence="7 8" id="KW-0472">Membrane</keyword>
<evidence type="ECO:0000256" key="1">
    <source>
        <dbReference type="ARBA" id="ARBA00004651"/>
    </source>
</evidence>
<gene>
    <name evidence="11" type="primary">yojI_1</name>
    <name evidence="11" type="ORF">FLACOL7796_01065</name>
</gene>
<dbReference type="InterPro" id="IPR011527">
    <property type="entry name" value="ABC1_TM_dom"/>
</dbReference>
<dbReference type="NCBIfam" id="TIGR01194">
    <property type="entry name" value="cyc_pep_trnsptr"/>
    <property type="match status" value="1"/>
</dbReference>
<dbReference type="PROSITE" id="PS50929">
    <property type="entry name" value="ABC_TM1F"/>
    <property type="match status" value="1"/>
</dbReference>
<dbReference type="Pfam" id="PF00664">
    <property type="entry name" value="ABC_membrane"/>
    <property type="match status" value="1"/>
</dbReference>
<feature type="transmembrane region" description="Helical" evidence="8">
    <location>
        <begin position="131"/>
        <end position="151"/>
    </location>
</feature>
<dbReference type="Proteomes" id="UP000474567">
    <property type="component" value="Unassembled WGS sequence"/>
</dbReference>
<dbReference type="PANTHER" id="PTHR43553">
    <property type="entry name" value="HEAVY METAL TRANSPORTER"/>
    <property type="match status" value="1"/>
</dbReference>
<evidence type="ECO:0000256" key="8">
    <source>
        <dbReference type="SAM" id="Phobius"/>
    </source>
</evidence>
<dbReference type="Gene3D" id="3.40.50.300">
    <property type="entry name" value="P-loop containing nucleotide triphosphate hydrolases"/>
    <property type="match status" value="1"/>
</dbReference>
<sequence>MKNNVSENSPSQLIPLRPLIGYSLLAIISGLSGFAFITIINKIISNSITATETLSMQNYLYLFAATIVVFFISRRWLAGGIIKLSQKIYWDIRKDVIKLILKAPYRKLQEYKEEVYATLTTDVNNISNASLMIITFFSSLILIVACLIYMAFLSLKLLGVSAIVIAMGVLIYALRSKNSNKQLKEVREMEKTFIGIFNSILNGAKEININPAKGTQIYDQKLMKVATTGETKYVNALLKYLNSEIISQVLFYGLISFILVFSGSVFQTPTAIKVSFTFVLLYLMGPIVSVMTIIPVINKAVVSLKKMQKLKEDLTKLEQLPQVEHKGQYRNFSDLKIRNYAFSYGEDQFSVGPINFDINRNEVVFVYGGNGEGKTTFINTVLNLYNLDNGEAYIDGELVPLKEQDKIKNLFAPVFSDFYLFDAFYGITDVDYDKVNKYLKLFELEGKVSVKDGYFSTTHLSTGQRKRMALISTLLEDRPIIVLDEWAADQDPHFRHKFYTEILQVLVQEEDKTIIAITHDDRYYNRADTLLKMEYGKLEKTNISELSAIF</sequence>
<dbReference type="PROSITE" id="PS50893">
    <property type="entry name" value="ABC_TRANSPORTER_2"/>
    <property type="match status" value="1"/>
</dbReference>
<dbReference type="SMART" id="SM00382">
    <property type="entry name" value="AAA"/>
    <property type="match status" value="1"/>
</dbReference>
<evidence type="ECO:0000256" key="6">
    <source>
        <dbReference type="ARBA" id="ARBA00022989"/>
    </source>
</evidence>
<reference evidence="11 12" key="1">
    <citation type="submission" date="2020-02" db="EMBL/GenBank/DDBJ databases">
        <authorList>
            <person name="Criscuolo A."/>
        </authorList>
    </citation>
    <scope>NUCLEOTIDE SEQUENCE [LARGE SCALE GENOMIC DNA]</scope>
    <source>
        <strain evidence="11">CECT7796</strain>
    </source>
</reference>
<dbReference type="GO" id="GO:0005524">
    <property type="term" value="F:ATP binding"/>
    <property type="evidence" value="ECO:0007669"/>
    <property type="project" value="UniProtKB-KW"/>
</dbReference>
<proteinExistence type="predicted"/>
<evidence type="ECO:0000256" key="4">
    <source>
        <dbReference type="ARBA" id="ARBA00022741"/>
    </source>
</evidence>
<evidence type="ECO:0000256" key="2">
    <source>
        <dbReference type="ARBA" id="ARBA00022448"/>
    </source>
</evidence>
<keyword evidence="5 11" id="KW-0067">ATP-binding</keyword>
<dbReference type="Pfam" id="PF00005">
    <property type="entry name" value="ABC_tran"/>
    <property type="match status" value="1"/>
</dbReference>
<dbReference type="InterPro" id="IPR027417">
    <property type="entry name" value="P-loop_NTPase"/>
</dbReference>
<keyword evidence="4" id="KW-0547">Nucleotide-binding</keyword>
<feature type="transmembrane region" description="Helical" evidence="8">
    <location>
        <begin position="279"/>
        <end position="301"/>
    </location>
</feature>
<dbReference type="InterPro" id="IPR003593">
    <property type="entry name" value="AAA+_ATPase"/>
</dbReference>
<keyword evidence="6 8" id="KW-1133">Transmembrane helix</keyword>
<evidence type="ECO:0000256" key="7">
    <source>
        <dbReference type="ARBA" id="ARBA00023136"/>
    </source>
</evidence>
<evidence type="ECO:0000313" key="11">
    <source>
        <dbReference type="EMBL" id="CAA9196287.1"/>
    </source>
</evidence>
<protein>
    <submittedName>
        <fullName evidence="11">ABC transporter ATP-binding/permease protein YojI</fullName>
    </submittedName>
</protein>
<dbReference type="RefSeq" id="WP_173965024.1">
    <property type="nucleotide sequence ID" value="NZ_CADCST010000066.1"/>
</dbReference>
<dbReference type="PANTHER" id="PTHR43553:SF11">
    <property type="entry name" value="ABC TRANSPORTER ATP-BINDING_PERMEASE PROTEIN YOJI"/>
    <property type="match status" value="1"/>
</dbReference>
<evidence type="ECO:0000259" key="10">
    <source>
        <dbReference type="PROSITE" id="PS50929"/>
    </source>
</evidence>
<dbReference type="Gene3D" id="1.20.1560.10">
    <property type="entry name" value="ABC transporter type 1, transmembrane domain"/>
    <property type="match status" value="1"/>
</dbReference>
<feature type="transmembrane region" description="Helical" evidence="8">
    <location>
        <begin position="249"/>
        <end position="267"/>
    </location>
</feature>
<dbReference type="SUPFAM" id="SSF90123">
    <property type="entry name" value="ABC transporter transmembrane region"/>
    <property type="match status" value="1"/>
</dbReference>